<proteinExistence type="predicted"/>
<keyword evidence="1" id="KW-0732">Signal</keyword>
<dbReference type="Proteomes" id="UP001165190">
    <property type="component" value="Unassembled WGS sequence"/>
</dbReference>
<comment type="caution">
    <text evidence="2">The sequence shown here is derived from an EMBL/GenBank/DDBJ whole genome shotgun (WGS) entry which is preliminary data.</text>
</comment>
<feature type="chain" id="PRO_5040724555" description="Desiccation-related protein PCC13-62-like" evidence="1">
    <location>
        <begin position="27"/>
        <end position="310"/>
    </location>
</feature>
<evidence type="ECO:0000313" key="2">
    <source>
        <dbReference type="EMBL" id="GMI69411.1"/>
    </source>
</evidence>
<sequence length="310" mass="33330">MATRSCSYVFLFLFAFQSAIIKGNIALPPPQCRPEPASTLEKIEFLLNLIVYKAEIFLRSSVGLGINDISPGLVQGPVPIGATVAELGSDIRNVIEEFGLNSVGHIRAIVDCTSLNAPITRPQLNFSAQLFSGLINLVVNETLTPPFNMYANNNFLFAAADASSLLRQYLAGIVPSIVGDVERRLVAEIALNEAANFGAIRALLNARTNSTVSPYTFTVANLTILIAQRVNPIAGCGVKDEGLIVPLQLGAENRTTSNVVSADVYSLAYRRSEREILRVIYGGNATKPGGFFPSGFNGELSRRIQILGLS</sequence>
<evidence type="ECO:0008006" key="4">
    <source>
        <dbReference type="Google" id="ProtNLM"/>
    </source>
</evidence>
<dbReference type="OrthoDB" id="1001765at2759"/>
<protein>
    <recommendedName>
        <fullName evidence="4">Desiccation-related protein PCC13-62-like</fullName>
    </recommendedName>
</protein>
<dbReference type="PANTHER" id="PTHR31694:SF17">
    <property type="entry name" value="DESICCATION-RELATED PROTEIN PCC13-62-LIKE"/>
    <property type="match status" value="1"/>
</dbReference>
<gene>
    <name evidence="2" type="ORF">HRI_000610400</name>
</gene>
<evidence type="ECO:0000256" key="1">
    <source>
        <dbReference type="SAM" id="SignalP"/>
    </source>
</evidence>
<evidence type="ECO:0000313" key="3">
    <source>
        <dbReference type="Proteomes" id="UP001165190"/>
    </source>
</evidence>
<dbReference type="EMBL" id="BSYR01000006">
    <property type="protein sequence ID" value="GMI69411.1"/>
    <property type="molecule type" value="Genomic_DNA"/>
</dbReference>
<keyword evidence="3" id="KW-1185">Reference proteome</keyword>
<accession>A0A9W7LMI7</accession>
<dbReference type="InterPro" id="IPR052965">
    <property type="entry name" value="Pigment-catalase-like"/>
</dbReference>
<organism evidence="2 3">
    <name type="scientific">Hibiscus trionum</name>
    <name type="common">Flower of an hour</name>
    <dbReference type="NCBI Taxonomy" id="183268"/>
    <lineage>
        <taxon>Eukaryota</taxon>
        <taxon>Viridiplantae</taxon>
        <taxon>Streptophyta</taxon>
        <taxon>Embryophyta</taxon>
        <taxon>Tracheophyta</taxon>
        <taxon>Spermatophyta</taxon>
        <taxon>Magnoliopsida</taxon>
        <taxon>eudicotyledons</taxon>
        <taxon>Gunneridae</taxon>
        <taxon>Pentapetalae</taxon>
        <taxon>rosids</taxon>
        <taxon>malvids</taxon>
        <taxon>Malvales</taxon>
        <taxon>Malvaceae</taxon>
        <taxon>Malvoideae</taxon>
        <taxon>Hibiscus</taxon>
    </lineage>
</organism>
<dbReference type="AlphaFoldDB" id="A0A9W7LMI7"/>
<name>A0A9W7LMI7_HIBTR</name>
<feature type="signal peptide" evidence="1">
    <location>
        <begin position="1"/>
        <end position="26"/>
    </location>
</feature>
<reference evidence="2" key="1">
    <citation type="submission" date="2023-05" db="EMBL/GenBank/DDBJ databases">
        <title>Genome and transcriptome analyses reveal genes involved in the formation of fine ridges on petal epidermal cells in Hibiscus trionum.</title>
        <authorList>
            <person name="Koshimizu S."/>
            <person name="Masuda S."/>
            <person name="Ishii T."/>
            <person name="Shirasu K."/>
            <person name="Hoshino A."/>
            <person name="Arita M."/>
        </authorList>
    </citation>
    <scope>NUCLEOTIDE SEQUENCE</scope>
    <source>
        <strain evidence="2">Hamamatsu line</strain>
    </source>
</reference>
<dbReference type="PANTHER" id="PTHR31694">
    <property type="entry name" value="DESICCATION-LIKE PROTEIN"/>
    <property type="match status" value="1"/>
</dbReference>